<accession>A0A6B1D3A3</accession>
<proteinExistence type="predicted"/>
<reference evidence="1" key="1">
    <citation type="submission" date="2019-09" db="EMBL/GenBank/DDBJ databases">
        <title>Characterisation of the sponge microbiome using genome-centric metagenomics.</title>
        <authorList>
            <person name="Engelberts J.P."/>
            <person name="Robbins S.J."/>
            <person name="De Goeij J.M."/>
            <person name="Aranda M."/>
            <person name="Bell S.C."/>
            <person name="Webster N.S."/>
        </authorList>
    </citation>
    <scope>NUCLEOTIDE SEQUENCE</scope>
    <source>
        <strain evidence="1">SB0661_bin_32</strain>
    </source>
</reference>
<name>A0A6B1D3A3_9CHLR</name>
<protein>
    <submittedName>
        <fullName evidence="1">Phytanoyl-CoA dioxygenase family protein</fullName>
    </submittedName>
</protein>
<organism evidence="1">
    <name type="scientific">Caldilineaceae bacterium SB0661_bin_32</name>
    <dbReference type="NCBI Taxonomy" id="2605255"/>
    <lineage>
        <taxon>Bacteria</taxon>
        <taxon>Bacillati</taxon>
        <taxon>Chloroflexota</taxon>
        <taxon>Caldilineae</taxon>
        <taxon>Caldilineales</taxon>
        <taxon>Caldilineaceae</taxon>
    </lineage>
</organism>
<comment type="caution">
    <text evidence="1">The sequence shown here is derived from an EMBL/GenBank/DDBJ whole genome shotgun (WGS) entry which is preliminary data.</text>
</comment>
<dbReference type="InterPro" id="IPR008775">
    <property type="entry name" value="Phytyl_CoA_dOase-like"/>
</dbReference>
<dbReference type="Pfam" id="PF05721">
    <property type="entry name" value="PhyH"/>
    <property type="match status" value="1"/>
</dbReference>
<evidence type="ECO:0000313" key="1">
    <source>
        <dbReference type="EMBL" id="MYC93847.1"/>
    </source>
</evidence>
<keyword evidence="1" id="KW-0560">Oxidoreductase</keyword>
<sequence length="274" mass="30934">MTEEQKFFFDLRGWILLPGVLTQDEIGAMKAEAYTADIANNQQATNPRQSFQGTLQTLLDHPAVAGILAEILAEEPFLSDDYYPFRCENSFITVRPPGWSKQARRDGGLPHVVRPPQQANAMRYQAVGGKIFAGLTRVVWELEEVKAGQGGTSFLSGSHKAHFNYGGPDRYRPNISDSSWENSIREMMEDYSCPAGSAVIFTESLLHAANDWTNPDNPRCAVFNCYNSLWAQWHRLNLEHEIIEAMPPKRRSLFRGVWQIGGENHAYSLENRSL</sequence>
<dbReference type="Gene3D" id="2.60.120.620">
    <property type="entry name" value="q2cbj1_9rhob like domain"/>
    <property type="match status" value="1"/>
</dbReference>
<dbReference type="AlphaFoldDB" id="A0A6B1D3A3"/>
<gene>
    <name evidence="1" type="ORF">F4X14_02655</name>
</gene>
<dbReference type="EMBL" id="VXMH01000015">
    <property type="protein sequence ID" value="MYC93847.1"/>
    <property type="molecule type" value="Genomic_DNA"/>
</dbReference>
<keyword evidence="1" id="KW-0223">Dioxygenase</keyword>
<dbReference type="SUPFAM" id="SSF51197">
    <property type="entry name" value="Clavaminate synthase-like"/>
    <property type="match status" value="1"/>
</dbReference>
<dbReference type="GO" id="GO:0016706">
    <property type="term" value="F:2-oxoglutarate-dependent dioxygenase activity"/>
    <property type="evidence" value="ECO:0007669"/>
    <property type="project" value="UniProtKB-ARBA"/>
</dbReference>